<feature type="domain" description="Methyltransferase type 11" evidence="5">
    <location>
        <begin position="73"/>
        <end position="171"/>
    </location>
</feature>
<dbReference type="InterPro" id="IPR013216">
    <property type="entry name" value="Methyltransf_11"/>
</dbReference>
<dbReference type="GO" id="GO:0008757">
    <property type="term" value="F:S-adenosylmethionine-dependent methyltransferase activity"/>
    <property type="evidence" value="ECO:0007669"/>
    <property type="project" value="InterPro"/>
</dbReference>
<dbReference type="EC" id="2.1.1.-" evidence="7"/>
<dbReference type="CDD" id="cd02440">
    <property type="entry name" value="AdoMet_MTases"/>
    <property type="match status" value="2"/>
</dbReference>
<keyword evidence="3" id="KW-0378">Hydrolase</keyword>
<dbReference type="InterPro" id="IPR029063">
    <property type="entry name" value="SAM-dependent_MTases_sf"/>
</dbReference>
<evidence type="ECO:0000256" key="3">
    <source>
        <dbReference type="ARBA" id="ARBA00022801"/>
    </source>
</evidence>
<evidence type="ECO:0000256" key="4">
    <source>
        <dbReference type="ARBA" id="ARBA00022833"/>
    </source>
</evidence>
<evidence type="ECO:0000313" key="7">
    <source>
        <dbReference type="EMBL" id="CUP12850.1"/>
    </source>
</evidence>
<keyword evidence="4" id="KW-0862">Zinc</keyword>
<dbReference type="GO" id="GO:0032259">
    <property type="term" value="P:methylation"/>
    <property type="evidence" value="ECO:0007669"/>
    <property type="project" value="UniProtKB-KW"/>
</dbReference>
<sequence>MENGCAGKIKKKKKEAEDMEQELLQEIASYWGTRAEGYSEVNEKELAGSQREAWLHVLEEQFPEKKKEEMKILDIGTGPGFFPMILSEAGYTVAAVDYTEEMLEKAKENLGKYTKYGLERVTLQRMDAQNLEFADETFDVVISRNLTWNLEKPEQAYQEWMRVLKPGGVLLNFDANWYGYLYDEEKKEAYEADRKKVEEQQLDDHYLCTDIDRMENIARQVPLSAMERPAWDTKVLESLGVCSIQTDSEIWKRVWSEEERLNYASTPMFLVRAEKSAEQPFQLGDVTVRRGEKYQGDISFANGDIVLPGTIICGKLPGKTMLITGGVHSGEYVGIQACVELGAELQPEKTVGTIVILKVLNRPAFENRAGSLGLSDGKNLNRVFPGNPNGTEMERLAWAMTKEVFPKVDYYIDLHSGDDFEDLTPYVYYAGKAAQEVMETSRKMAEQVDVPYMVRSMVSSGGAYNYAASRGIASILLERGGMGAWTSEEVNSDKRDVRNILSSLGMYQIRRDVRNYVPMEVTDVRYQAASESGLWYPAAKPGDMVAEGALLGIIRDYNGKLRETCRAEYTGVVLYQTGSLQVIEGGSVVAYGRIVREPEYDDRKEQIVHYWEKRSESFLEQRRAELANPIAKRWMKEIEKQIPEKRRLKILDVGCGAGFFSILLAKEGHEVFGIDLTPEMIENAIQLAEEENADCCFQVMDAENPMFADETFDVVISRNLTWTLPNAEHAYGEWMRVLKTGGVLLNFDANYGKEDVADTKGLPEAHAHFKVGNEMLEECERIKSQLPISRKNRPAYDVAVLCENTAGEIRIDTSLGKRIYLEKDEFYNPAPMFSICAVKQ</sequence>
<dbReference type="Proteomes" id="UP000095709">
    <property type="component" value="Unassembled WGS sequence"/>
</dbReference>
<comment type="cofactor">
    <cofactor evidence="1">
        <name>Zn(2+)</name>
        <dbReference type="ChEBI" id="CHEBI:29105"/>
    </cofactor>
</comment>
<feature type="domain" description="Methyltransferase type 11" evidence="5">
    <location>
        <begin position="651"/>
        <end position="745"/>
    </location>
</feature>
<feature type="domain" description="Succinylglutamate desuccinylase/Aspartoacylase catalytic" evidence="6">
    <location>
        <begin position="317"/>
        <end position="503"/>
    </location>
</feature>
<evidence type="ECO:0000259" key="5">
    <source>
        <dbReference type="Pfam" id="PF08241"/>
    </source>
</evidence>
<keyword evidence="2" id="KW-0479">Metal-binding</keyword>
<dbReference type="EMBL" id="CZAL01000006">
    <property type="protein sequence ID" value="CUP12850.1"/>
    <property type="molecule type" value="Genomic_DNA"/>
</dbReference>
<dbReference type="SUPFAM" id="SSF53187">
    <property type="entry name" value="Zn-dependent exopeptidases"/>
    <property type="match status" value="1"/>
</dbReference>
<dbReference type="GO" id="GO:0046872">
    <property type="term" value="F:metal ion binding"/>
    <property type="evidence" value="ECO:0007669"/>
    <property type="project" value="UniProtKB-KW"/>
</dbReference>
<evidence type="ECO:0000256" key="1">
    <source>
        <dbReference type="ARBA" id="ARBA00001947"/>
    </source>
</evidence>
<keyword evidence="7" id="KW-0808">Transferase</keyword>
<dbReference type="PANTHER" id="PTHR43591">
    <property type="entry name" value="METHYLTRANSFERASE"/>
    <property type="match status" value="1"/>
</dbReference>
<evidence type="ECO:0000259" key="6">
    <source>
        <dbReference type="Pfam" id="PF24827"/>
    </source>
</evidence>
<evidence type="ECO:0000256" key="2">
    <source>
        <dbReference type="ARBA" id="ARBA00022723"/>
    </source>
</evidence>
<proteinExistence type="predicted"/>
<dbReference type="Pfam" id="PF08241">
    <property type="entry name" value="Methyltransf_11"/>
    <property type="match status" value="2"/>
</dbReference>
<dbReference type="Gene3D" id="3.40.50.150">
    <property type="entry name" value="Vaccinia Virus protein VP39"/>
    <property type="match status" value="2"/>
</dbReference>
<dbReference type="Gene3D" id="3.40.630.10">
    <property type="entry name" value="Zn peptidases"/>
    <property type="match status" value="1"/>
</dbReference>
<name>A0A174KU87_9FIRM</name>
<evidence type="ECO:0000313" key="8">
    <source>
        <dbReference type="Proteomes" id="UP000095709"/>
    </source>
</evidence>
<dbReference type="CDD" id="cd06254">
    <property type="entry name" value="M14_ASTE_ASPA-like"/>
    <property type="match status" value="1"/>
</dbReference>
<keyword evidence="7" id="KW-0489">Methyltransferase</keyword>
<accession>A0A174KU87</accession>
<dbReference type="PANTHER" id="PTHR43591:SF24">
    <property type="entry name" value="2-METHOXY-6-POLYPRENYL-1,4-BENZOQUINOL METHYLASE, MITOCHONDRIAL"/>
    <property type="match status" value="1"/>
</dbReference>
<dbReference type="AlphaFoldDB" id="A0A174KU87"/>
<dbReference type="SUPFAM" id="SSF53335">
    <property type="entry name" value="S-adenosyl-L-methionine-dependent methyltransferases"/>
    <property type="match status" value="2"/>
</dbReference>
<reference evidence="7 8" key="1">
    <citation type="submission" date="2015-09" db="EMBL/GenBank/DDBJ databases">
        <authorList>
            <consortium name="Pathogen Informatics"/>
        </authorList>
    </citation>
    <scope>NUCLEOTIDE SEQUENCE [LARGE SCALE GENOMIC DNA]</scope>
    <source>
        <strain evidence="7 8">2789STDY5834885</strain>
    </source>
</reference>
<dbReference type="Pfam" id="PF24827">
    <property type="entry name" value="AstE_AspA_cat"/>
    <property type="match status" value="1"/>
</dbReference>
<dbReference type="InterPro" id="IPR055438">
    <property type="entry name" value="AstE_AspA_cat"/>
</dbReference>
<dbReference type="GO" id="GO:0016788">
    <property type="term" value="F:hydrolase activity, acting on ester bonds"/>
    <property type="evidence" value="ECO:0007669"/>
    <property type="project" value="InterPro"/>
</dbReference>
<gene>
    <name evidence="7" type="primary">ycgJ</name>
    <name evidence="7" type="ORF">ERS852498_01296</name>
</gene>
<protein>
    <submittedName>
        <fullName evidence="7">Uncharacterized methyltransferase ycgJ</fullName>
        <ecNumber evidence="7">2.1.1.-</ecNumber>
    </submittedName>
</protein>
<organism evidence="7 8">
    <name type="scientific">Fusicatenibacter saccharivorans</name>
    <dbReference type="NCBI Taxonomy" id="1150298"/>
    <lineage>
        <taxon>Bacteria</taxon>
        <taxon>Bacillati</taxon>
        <taxon>Bacillota</taxon>
        <taxon>Clostridia</taxon>
        <taxon>Lachnospirales</taxon>
        <taxon>Lachnospiraceae</taxon>
        <taxon>Fusicatenibacter</taxon>
    </lineage>
</organism>